<reference evidence="15" key="1">
    <citation type="submission" date="2016-02" db="EMBL/GenBank/DDBJ databases">
        <title>Comparative genomics of biotechnologically important yeasts.</title>
        <authorList>
            <consortium name="DOE Joint Genome Institute"/>
            <person name="Riley R."/>
            <person name="Haridas S."/>
            <person name="Wolfe K.H."/>
            <person name="Lopes M.R."/>
            <person name="Hittinger C.T."/>
            <person name="Goker M."/>
            <person name="Salamov A."/>
            <person name="Wisecaver J."/>
            <person name="Long T.M."/>
            <person name="Aerts A.L."/>
            <person name="Barry K."/>
            <person name="Choi C."/>
            <person name="Clum A."/>
            <person name="Coughlan A.Y."/>
            <person name="Deshpande S."/>
            <person name="Douglass A.P."/>
            <person name="Hanson S.J."/>
            <person name="Klenk H.-P."/>
            <person name="Labutti K."/>
            <person name="Lapidus A."/>
            <person name="Lindquist E."/>
            <person name="Lipzen A."/>
            <person name="Meier-Kolthoff J.P."/>
            <person name="Ohm R.A."/>
            <person name="Otillar R.P."/>
            <person name="Pangilinan J."/>
            <person name="Peng Y."/>
            <person name="Rokas A."/>
            <person name="Rosa C.A."/>
            <person name="Scheuner C."/>
            <person name="Sibirny A.A."/>
            <person name="Slot J.C."/>
            <person name="Stielow J.B."/>
            <person name="Sun H."/>
            <person name="Kurtzman C.P."/>
            <person name="Blackwell M."/>
            <person name="Jeffries T.W."/>
            <person name="Grigoriev I.V."/>
        </authorList>
    </citation>
    <scope>NUCLEOTIDE SEQUENCE [LARGE SCALE GENOMIC DNA]</scope>
    <source>
        <strain evidence="15">NRRL Y-17796</strain>
    </source>
</reference>
<dbReference type="InterPro" id="IPR022057">
    <property type="entry name" value="Chs7"/>
</dbReference>
<keyword evidence="11 13" id="KW-0472">Membrane</keyword>
<feature type="transmembrane region" description="Helical" evidence="13">
    <location>
        <begin position="256"/>
        <end position="277"/>
    </location>
</feature>
<feature type="transmembrane region" description="Helical" evidence="13">
    <location>
        <begin position="154"/>
        <end position="178"/>
    </location>
</feature>
<keyword evidence="7 13" id="KW-0812">Transmembrane</keyword>
<feature type="transmembrane region" description="Helical" evidence="13">
    <location>
        <begin position="222"/>
        <end position="244"/>
    </location>
</feature>
<dbReference type="PANTHER" id="PTHR35329">
    <property type="entry name" value="CHITIN SYNTHASE EXPORT CHAPERONE"/>
    <property type="match status" value="1"/>
</dbReference>
<dbReference type="GO" id="GO:0071555">
    <property type="term" value="P:cell wall organization"/>
    <property type="evidence" value="ECO:0007669"/>
    <property type="project" value="UniProtKB-KW"/>
</dbReference>
<dbReference type="GO" id="GO:0051082">
    <property type="term" value="F:unfolded protein binding"/>
    <property type="evidence" value="ECO:0007669"/>
    <property type="project" value="TreeGrafter"/>
</dbReference>
<evidence type="ECO:0000256" key="7">
    <source>
        <dbReference type="ARBA" id="ARBA00022692"/>
    </source>
</evidence>
<keyword evidence="12" id="KW-0961">Cell wall biogenesis/degradation</keyword>
<evidence type="ECO:0000256" key="9">
    <source>
        <dbReference type="ARBA" id="ARBA00022927"/>
    </source>
</evidence>
<feature type="transmembrane region" description="Helical" evidence="13">
    <location>
        <begin position="116"/>
        <end position="142"/>
    </location>
</feature>
<keyword evidence="10 13" id="KW-1133">Transmembrane helix</keyword>
<evidence type="ECO:0000313" key="14">
    <source>
        <dbReference type="EMBL" id="ODV92521.1"/>
    </source>
</evidence>
<dbReference type="OrthoDB" id="2189463at2759"/>
<gene>
    <name evidence="14" type="ORF">CANCADRAFT_1113</name>
</gene>
<accession>A0A1E4TL88</accession>
<dbReference type="GO" id="GO:0005789">
    <property type="term" value="C:endoplasmic reticulum membrane"/>
    <property type="evidence" value="ECO:0007669"/>
    <property type="project" value="UniProtKB-SubCell"/>
</dbReference>
<evidence type="ECO:0000256" key="13">
    <source>
        <dbReference type="SAM" id="Phobius"/>
    </source>
</evidence>
<keyword evidence="9" id="KW-0653">Protein transport</keyword>
<evidence type="ECO:0000256" key="4">
    <source>
        <dbReference type="ARBA" id="ARBA00011864"/>
    </source>
</evidence>
<dbReference type="PANTHER" id="PTHR35329:SF2">
    <property type="entry name" value="CHITIN SYNTHASE EXPORT CHAPERONE"/>
    <property type="match status" value="1"/>
</dbReference>
<keyword evidence="15" id="KW-1185">Reference proteome</keyword>
<dbReference type="Pfam" id="PF12271">
    <property type="entry name" value="Chs7"/>
    <property type="match status" value="1"/>
</dbReference>
<evidence type="ECO:0000256" key="8">
    <source>
        <dbReference type="ARBA" id="ARBA00022824"/>
    </source>
</evidence>
<feature type="transmembrane region" description="Helical" evidence="13">
    <location>
        <begin position="190"/>
        <end position="216"/>
    </location>
</feature>
<feature type="transmembrane region" description="Helical" evidence="13">
    <location>
        <begin position="87"/>
        <end position="104"/>
    </location>
</feature>
<dbReference type="GO" id="GO:0015031">
    <property type="term" value="P:protein transport"/>
    <property type="evidence" value="ECO:0007669"/>
    <property type="project" value="UniProtKB-KW"/>
</dbReference>
<organism evidence="14 15">
    <name type="scientific">Tortispora caseinolytica NRRL Y-17796</name>
    <dbReference type="NCBI Taxonomy" id="767744"/>
    <lineage>
        <taxon>Eukaryota</taxon>
        <taxon>Fungi</taxon>
        <taxon>Dikarya</taxon>
        <taxon>Ascomycota</taxon>
        <taxon>Saccharomycotina</taxon>
        <taxon>Trigonopsidomycetes</taxon>
        <taxon>Trigonopsidales</taxon>
        <taxon>Trigonopsidaceae</taxon>
        <taxon>Tortispora</taxon>
    </lineage>
</organism>
<comment type="subunit">
    <text evidence="4">Interacts with CHS3.</text>
</comment>
<evidence type="ECO:0000313" key="15">
    <source>
        <dbReference type="Proteomes" id="UP000095023"/>
    </source>
</evidence>
<dbReference type="EMBL" id="KV453841">
    <property type="protein sequence ID" value="ODV92521.1"/>
    <property type="molecule type" value="Genomic_DNA"/>
</dbReference>
<dbReference type="AlphaFoldDB" id="A0A1E4TL88"/>
<evidence type="ECO:0000256" key="5">
    <source>
        <dbReference type="ARBA" id="ARBA00018354"/>
    </source>
</evidence>
<evidence type="ECO:0000256" key="10">
    <source>
        <dbReference type="ARBA" id="ARBA00022989"/>
    </source>
</evidence>
<keyword evidence="8" id="KW-0256">Endoplasmic reticulum</keyword>
<comment type="similarity">
    <text evidence="3">Belongs to the CHS7 family.</text>
</comment>
<dbReference type="GO" id="GO:0006457">
    <property type="term" value="P:protein folding"/>
    <property type="evidence" value="ECO:0007669"/>
    <property type="project" value="TreeGrafter"/>
</dbReference>
<protein>
    <recommendedName>
        <fullName evidence="5">Chitin synthase export chaperone</fullName>
    </recommendedName>
</protein>
<evidence type="ECO:0000256" key="6">
    <source>
        <dbReference type="ARBA" id="ARBA00022448"/>
    </source>
</evidence>
<sequence>MGFGSFDFICSNAALPLCLLVDINPNGDVLVQQAEMLAQCYSRTIELANTVIFQTGNAFISIGALIMVGIMILNIKSKYTAVGRLEMLSFFYMYGLLTFLSLCVDSGVIPTNSSSYPYFVALQAGFSSGVCWCLMLTGFVGFQLYEDGTRKSIYTLWLSSILYGAITFIIALVTFKNWGGYLINSRNTTALFVVLYMINIILCVIYVISQIILVLFTIDSKWPLGVIILGSFFFVVGQVLLYAFSSTLCERMKHYLDGLFFATLCNLLAVMMIYKLWDSITAEDLEFSVANKENMWDVRQQLESNRPFMDSIPYADSVEYQH</sequence>
<evidence type="ECO:0000256" key="1">
    <source>
        <dbReference type="ARBA" id="ARBA00002732"/>
    </source>
</evidence>
<dbReference type="Proteomes" id="UP000095023">
    <property type="component" value="Unassembled WGS sequence"/>
</dbReference>
<evidence type="ECO:0000256" key="3">
    <source>
        <dbReference type="ARBA" id="ARBA00009274"/>
    </source>
</evidence>
<keyword evidence="6" id="KW-0813">Transport</keyword>
<evidence type="ECO:0000256" key="11">
    <source>
        <dbReference type="ARBA" id="ARBA00023136"/>
    </source>
</evidence>
<comment type="subcellular location">
    <subcellularLocation>
        <location evidence="2">Endoplasmic reticulum membrane</location>
        <topology evidence="2">Multi-pass membrane protein</topology>
    </subcellularLocation>
</comment>
<evidence type="ECO:0000256" key="12">
    <source>
        <dbReference type="ARBA" id="ARBA00023316"/>
    </source>
</evidence>
<comment type="function">
    <text evidence="1">Chaperone required for the export of the chitin synthase CHS3 from the endoplasmic reticulum.</text>
</comment>
<name>A0A1E4TL88_9ASCO</name>
<evidence type="ECO:0000256" key="2">
    <source>
        <dbReference type="ARBA" id="ARBA00004477"/>
    </source>
</evidence>
<feature type="transmembrane region" description="Helical" evidence="13">
    <location>
        <begin position="51"/>
        <end position="75"/>
    </location>
</feature>
<proteinExistence type="inferred from homology"/>